<dbReference type="Pfam" id="PF03600">
    <property type="entry name" value="CitMHS"/>
    <property type="match status" value="1"/>
</dbReference>
<evidence type="ECO:0000256" key="1">
    <source>
        <dbReference type="ARBA" id="ARBA00004651"/>
    </source>
</evidence>
<organism evidence="9 10">
    <name type="scientific">Simkania negevensis (strain ATCC VR-1471 / DSM 27360 / Z)</name>
    <dbReference type="NCBI Taxonomy" id="331113"/>
    <lineage>
        <taxon>Bacteria</taxon>
        <taxon>Pseudomonadati</taxon>
        <taxon>Chlamydiota</taxon>
        <taxon>Chlamydiia</taxon>
        <taxon>Parachlamydiales</taxon>
        <taxon>Simkaniaceae</taxon>
        <taxon>Simkania</taxon>
    </lineage>
</organism>
<dbReference type="EMBL" id="FR872582">
    <property type="protein sequence ID" value="CCB88937.1"/>
    <property type="molecule type" value="Genomic_DNA"/>
</dbReference>
<gene>
    <name evidence="9" type="ordered locus">SNE_A10600</name>
</gene>
<accession>F8L833</accession>
<feature type="transmembrane region" description="Helical" evidence="7">
    <location>
        <begin position="364"/>
        <end position="382"/>
    </location>
</feature>
<feature type="transmembrane region" description="Helical" evidence="7">
    <location>
        <begin position="283"/>
        <end position="306"/>
    </location>
</feature>
<dbReference type="KEGG" id="sng:SNE_A10600"/>
<evidence type="ECO:0000256" key="7">
    <source>
        <dbReference type="SAM" id="Phobius"/>
    </source>
</evidence>
<evidence type="ECO:0000256" key="4">
    <source>
        <dbReference type="ARBA" id="ARBA00022692"/>
    </source>
</evidence>
<keyword evidence="3" id="KW-1003">Cell membrane</keyword>
<feature type="transmembrane region" description="Helical" evidence="7">
    <location>
        <begin position="64"/>
        <end position="94"/>
    </location>
</feature>
<proteinExistence type="predicted"/>
<feature type="transmembrane region" description="Helical" evidence="7">
    <location>
        <begin position="246"/>
        <end position="263"/>
    </location>
</feature>
<feature type="transmembrane region" description="Helical" evidence="7">
    <location>
        <begin position="217"/>
        <end position="234"/>
    </location>
</feature>
<reference key="1">
    <citation type="journal article" date="2011" name="Mol. Biol. Evol.">
        <title>Unity in variety -- the pan-genome of the Chlamydiae.</title>
        <authorList>
            <person name="Collingro A."/>
            <person name="Tischler P."/>
            <person name="Weinmaier T."/>
            <person name="Penz T."/>
            <person name="Heinz E."/>
            <person name="Brunham R.C."/>
            <person name="Read T.D."/>
            <person name="Bavoil P.M."/>
            <person name="Sachse K."/>
            <person name="Kahane S."/>
            <person name="Friedman M.G."/>
            <person name="Rattei T."/>
            <person name="Myers G.S.A."/>
            <person name="Horn M."/>
        </authorList>
    </citation>
    <scope>NUCLEOTIDE SEQUENCE</scope>
    <source>
        <strain>Z</strain>
    </source>
</reference>
<dbReference type="PANTHER" id="PTHR43302:SF5">
    <property type="entry name" value="TRANSPORTER ARSB-RELATED"/>
    <property type="match status" value="1"/>
</dbReference>
<sequence length="383" mass="41580">MGLGACLVLLTGRISFISAWHSIDWGIIGFLFGMFVVGQALEESGYLSEIVAKFMLHGGTTPRLVALIVFGLGLLSAVLMNDTLAIMGTPILLCVAHRRGLPSHPLLLGLAFAITIGSVMSPIGNPQNLLIALSASIKNPFVTFLAYLAVPTLLSLIVLYFWILKTIKPVSGFDDPPHASEPYNRRLMLFCRIALLTIISLIGLNIVFSLLGVDFSMPLPAIALIPALFLLIFAPKRREVLLRLDWHTLIFFIAMFILMQSVWETSSIQAVLSHISFLSDSTGGILSVGILASQLISNVPLVALYLPTLESLSQSNGFYMALAAGSTLAGNLLIFGAASNLIIIQNAEKRGEKGIDFFEFAKHGIPLTFITFLIYWGYLALLT</sequence>
<feature type="transmembrane region" description="Helical" evidence="7">
    <location>
        <begin position="189"/>
        <end position="211"/>
    </location>
</feature>
<feature type="transmembrane region" description="Helical" evidence="7">
    <location>
        <begin position="144"/>
        <end position="163"/>
    </location>
</feature>
<evidence type="ECO:0000256" key="2">
    <source>
        <dbReference type="ARBA" id="ARBA00022448"/>
    </source>
</evidence>
<evidence type="ECO:0000259" key="8">
    <source>
        <dbReference type="Pfam" id="PF03600"/>
    </source>
</evidence>
<keyword evidence="6 7" id="KW-0472">Membrane</keyword>
<protein>
    <submittedName>
        <fullName evidence="9">Arsenical pump membrane protein</fullName>
    </submittedName>
</protein>
<evidence type="ECO:0000313" key="9">
    <source>
        <dbReference type="EMBL" id="CCB88937.1"/>
    </source>
</evidence>
<feature type="transmembrane region" description="Helical" evidence="7">
    <location>
        <begin position="318"/>
        <end position="344"/>
    </location>
</feature>
<dbReference type="Proteomes" id="UP000000496">
    <property type="component" value="Chromosome gsn.131"/>
</dbReference>
<feature type="transmembrane region" description="Helical" evidence="7">
    <location>
        <begin position="106"/>
        <end position="124"/>
    </location>
</feature>
<dbReference type="InterPro" id="IPR004680">
    <property type="entry name" value="Cit_transptr-like_dom"/>
</dbReference>
<dbReference type="GO" id="GO:0005886">
    <property type="term" value="C:plasma membrane"/>
    <property type="evidence" value="ECO:0007669"/>
    <property type="project" value="UniProtKB-SubCell"/>
</dbReference>
<dbReference type="GO" id="GO:0055085">
    <property type="term" value="P:transmembrane transport"/>
    <property type="evidence" value="ECO:0007669"/>
    <property type="project" value="InterPro"/>
</dbReference>
<dbReference type="AlphaFoldDB" id="F8L833"/>
<dbReference type="HOGENOM" id="CLU_011920_3_0_0"/>
<keyword evidence="10" id="KW-1185">Reference proteome</keyword>
<evidence type="ECO:0000313" key="10">
    <source>
        <dbReference type="Proteomes" id="UP000000496"/>
    </source>
</evidence>
<name>F8L833_SIMNZ</name>
<feature type="domain" description="Citrate transporter-like" evidence="8">
    <location>
        <begin position="3"/>
        <end position="315"/>
    </location>
</feature>
<keyword evidence="5 7" id="KW-1133">Transmembrane helix</keyword>
<evidence type="ECO:0000256" key="6">
    <source>
        <dbReference type="ARBA" id="ARBA00023136"/>
    </source>
</evidence>
<dbReference type="eggNOG" id="COG1055">
    <property type="taxonomic scope" value="Bacteria"/>
</dbReference>
<reference evidence="9 10" key="2">
    <citation type="journal article" date="2011" name="Mol. Biol. Evol.">
        <title>Unity in variety--the pan-genome of the Chlamydiae.</title>
        <authorList>
            <person name="Collingro A."/>
            <person name="Tischler P."/>
            <person name="Weinmaier T."/>
            <person name="Penz T."/>
            <person name="Heinz E."/>
            <person name="Brunham R.C."/>
            <person name="Read T.D."/>
            <person name="Bavoil P.M."/>
            <person name="Sachse K."/>
            <person name="Kahane S."/>
            <person name="Friedman M.G."/>
            <person name="Rattei T."/>
            <person name="Myers G.S."/>
            <person name="Horn M."/>
        </authorList>
    </citation>
    <scope>NUCLEOTIDE SEQUENCE [LARGE SCALE GENOMIC DNA]</scope>
    <source>
        <strain evidence="10">ATCC VR-1471 / Z</strain>
    </source>
</reference>
<keyword evidence="2" id="KW-0813">Transport</keyword>
<comment type="subcellular location">
    <subcellularLocation>
        <location evidence="1">Cell membrane</location>
        <topology evidence="1">Multi-pass membrane protein</topology>
    </subcellularLocation>
</comment>
<dbReference type="PANTHER" id="PTHR43302">
    <property type="entry name" value="TRANSPORTER ARSB-RELATED"/>
    <property type="match status" value="1"/>
</dbReference>
<dbReference type="STRING" id="331113.SNE_A10600"/>
<evidence type="ECO:0000256" key="5">
    <source>
        <dbReference type="ARBA" id="ARBA00022989"/>
    </source>
</evidence>
<keyword evidence="4 7" id="KW-0812">Transmembrane</keyword>
<evidence type="ECO:0000256" key="3">
    <source>
        <dbReference type="ARBA" id="ARBA00022475"/>
    </source>
</evidence>